<protein>
    <submittedName>
        <fullName evidence="1">Uncharacterized protein</fullName>
    </submittedName>
</protein>
<dbReference type="SUPFAM" id="SSF53756">
    <property type="entry name" value="UDP-Glycosyltransferase/glycogen phosphorylase"/>
    <property type="match status" value="1"/>
</dbReference>
<proteinExistence type="predicted"/>
<evidence type="ECO:0000313" key="1">
    <source>
        <dbReference type="EMBL" id="MBA0854409.1"/>
    </source>
</evidence>
<feature type="non-terminal residue" evidence="1">
    <location>
        <position position="157"/>
    </location>
</feature>
<organism evidence="1 2">
    <name type="scientific">Gossypium schwendimanii</name>
    <name type="common">Cotton</name>
    <dbReference type="NCBI Taxonomy" id="34291"/>
    <lineage>
        <taxon>Eukaryota</taxon>
        <taxon>Viridiplantae</taxon>
        <taxon>Streptophyta</taxon>
        <taxon>Embryophyta</taxon>
        <taxon>Tracheophyta</taxon>
        <taxon>Spermatophyta</taxon>
        <taxon>Magnoliopsida</taxon>
        <taxon>eudicotyledons</taxon>
        <taxon>Gunneridae</taxon>
        <taxon>Pentapetalae</taxon>
        <taxon>rosids</taxon>
        <taxon>malvids</taxon>
        <taxon>Malvales</taxon>
        <taxon>Malvaceae</taxon>
        <taxon>Malvoideae</taxon>
        <taxon>Gossypium</taxon>
    </lineage>
</organism>
<dbReference type="AlphaFoldDB" id="A0A7J9L7N3"/>
<dbReference type="Proteomes" id="UP000593576">
    <property type="component" value="Unassembled WGS sequence"/>
</dbReference>
<gene>
    <name evidence="1" type="ORF">Goshw_030104</name>
</gene>
<accession>A0A7J9L7N3</accession>
<evidence type="ECO:0000313" key="2">
    <source>
        <dbReference type="Proteomes" id="UP000593576"/>
    </source>
</evidence>
<dbReference type="Gene3D" id="3.40.50.2000">
    <property type="entry name" value="Glycogen Phosphorylase B"/>
    <property type="match status" value="3"/>
</dbReference>
<dbReference type="PANTHER" id="PTHR48045">
    <property type="entry name" value="UDP-GLYCOSYLTRANSFERASE 72B1"/>
    <property type="match status" value="1"/>
</dbReference>
<dbReference type="EMBL" id="JABFAF010000004">
    <property type="protein sequence ID" value="MBA0854409.1"/>
    <property type="molecule type" value="Genomic_DNA"/>
</dbReference>
<dbReference type="PANTHER" id="PTHR48045:SF3">
    <property type="entry name" value="GLYCOSYLTRANSFERASE"/>
    <property type="match status" value="1"/>
</dbReference>
<sequence length="157" mass="17483">KCPELIELGLGLEASNKPFIWVLRGNDTTSNQVEKWIKEDGFEERIKGRGLVVVGWAPQFSNEKLVVQILKIGVSLGICKPTKFGDEKSGFMLKKEDVKNAIAQLMDEGNEGIERRKRAKEFGEKAKKAVEVGGSSYINMTLLVQDIIQQSSKVCLD</sequence>
<dbReference type="OrthoDB" id="5835829at2759"/>
<name>A0A7J9L7N3_GOSSC</name>
<comment type="caution">
    <text evidence="1">The sequence shown here is derived from an EMBL/GenBank/DDBJ whole genome shotgun (WGS) entry which is preliminary data.</text>
</comment>
<keyword evidence="2" id="KW-1185">Reference proteome</keyword>
<reference evidence="1 2" key="1">
    <citation type="journal article" date="2019" name="Genome Biol. Evol.">
        <title>Insights into the evolution of the New World diploid cottons (Gossypium, subgenus Houzingenia) based on genome sequencing.</title>
        <authorList>
            <person name="Grover C.E."/>
            <person name="Arick M.A. 2nd"/>
            <person name="Thrash A."/>
            <person name="Conover J.L."/>
            <person name="Sanders W.S."/>
            <person name="Peterson D.G."/>
            <person name="Frelichowski J.E."/>
            <person name="Scheffler J.A."/>
            <person name="Scheffler B.E."/>
            <person name="Wendel J.F."/>
        </authorList>
    </citation>
    <scope>NUCLEOTIDE SEQUENCE [LARGE SCALE GENOMIC DNA]</scope>
    <source>
        <strain evidence="1">1</strain>
        <tissue evidence="1">Leaf</tissue>
    </source>
</reference>